<dbReference type="SUPFAM" id="SSF50104">
    <property type="entry name" value="Translation proteins SH3-like domain"/>
    <property type="match status" value="1"/>
</dbReference>
<proteinExistence type="predicted"/>
<dbReference type="CDD" id="cd06091">
    <property type="entry name" value="KOW_NusG"/>
    <property type="match status" value="1"/>
</dbReference>
<dbReference type="Gene3D" id="3.30.70.940">
    <property type="entry name" value="NusG, N-terminal domain"/>
    <property type="match status" value="1"/>
</dbReference>
<dbReference type="InterPro" id="IPR043425">
    <property type="entry name" value="NusG-like"/>
</dbReference>
<dbReference type="InterPro" id="IPR008991">
    <property type="entry name" value="Translation_prot_SH3-like_sf"/>
</dbReference>
<dbReference type="GO" id="GO:0005829">
    <property type="term" value="C:cytosol"/>
    <property type="evidence" value="ECO:0007669"/>
    <property type="project" value="TreeGrafter"/>
</dbReference>
<name>A0A935T8R3_9PROT</name>
<dbReference type="EMBL" id="JADJOT010000004">
    <property type="protein sequence ID" value="MBK7953349.1"/>
    <property type="molecule type" value="Genomic_DNA"/>
</dbReference>
<dbReference type="PANTHER" id="PTHR30265:SF7">
    <property type="entry name" value="TRANSCRIPTION ANTITERMINATION PROTEIN RFAH"/>
    <property type="match status" value="1"/>
</dbReference>
<gene>
    <name evidence="5" type="ORF">IPK02_04920</name>
</gene>
<sequence length="172" mass="19032">MSRAPLAGNRWYVCLTKPRQEGLAVRKLEEQAYEVFLPMLTRWEKKKDGWAKKQQVMFPRYGFVRCGRPEQSIGPIRSTPGVTGLVSFGSIPATLDEATLEAIRLLAEHQARGQEEEVFPFQTGDSVEISDGPLRGLSGIVSTVATERVTVLLSLLGREKPVAIPTAHLTLT</sequence>
<dbReference type="GO" id="GO:0031564">
    <property type="term" value="P:transcription antitermination"/>
    <property type="evidence" value="ECO:0007669"/>
    <property type="project" value="UniProtKB-KW"/>
</dbReference>
<accession>A0A935T8R3</accession>
<keyword evidence="1" id="KW-0889">Transcription antitermination</keyword>
<keyword evidence="3" id="KW-0804">Transcription</keyword>
<dbReference type="PANTHER" id="PTHR30265">
    <property type="entry name" value="RHO-INTERACTING TRANSCRIPTION TERMINATION FACTOR NUSG"/>
    <property type="match status" value="1"/>
</dbReference>
<dbReference type="InterPro" id="IPR006645">
    <property type="entry name" value="NGN-like_dom"/>
</dbReference>
<dbReference type="AlphaFoldDB" id="A0A935T8R3"/>
<dbReference type="SMART" id="SM00738">
    <property type="entry name" value="NGN"/>
    <property type="match status" value="1"/>
</dbReference>
<evidence type="ECO:0000256" key="2">
    <source>
        <dbReference type="ARBA" id="ARBA00023015"/>
    </source>
</evidence>
<evidence type="ECO:0000259" key="4">
    <source>
        <dbReference type="SMART" id="SM00738"/>
    </source>
</evidence>
<dbReference type="InterPro" id="IPR036735">
    <property type="entry name" value="NGN_dom_sf"/>
</dbReference>
<dbReference type="Pfam" id="PF02357">
    <property type="entry name" value="NusG"/>
    <property type="match status" value="1"/>
</dbReference>
<reference evidence="5 6" key="1">
    <citation type="submission" date="2020-10" db="EMBL/GenBank/DDBJ databases">
        <title>Connecting structure to function with the recovery of over 1000 high-quality activated sludge metagenome-assembled genomes encoding full-length rRNA genes using long-read sequencing.</title>
        <authorList>
            <person name="Singleton C.M."/>
            <person name="Petriglieri F."/>
            <person name="Kristensen J.M."/>
            <person name="Kirkegaard R.H."/>
            <person name="Michaelsen T.Y."/>
            <person name="Andersen M.H."/>
            <person name="Karst S.M."/>
            <person name="Dueholm M.S."/>
            <person name="Nielsen P.H."/>
            <person name="Albertsen M."/>
        </authorList>
    </citation>
    <scope>NUCLEOTIDE SEQUENCE [LARGE SCALE GENOMIC DNA]</scope>
    <source>
        <strain evidence="5">Fred_18-Q3-R57-64_BAT3C.720</strain>
    </source>
</reference>
<protein>
    <submittedName>
        <fullName evidence="5">Transcription/translation regulatory transformer protein RfaH</fullName>
    </submittedName>
</protein>
<keyword evidence="2" id="KW-0805">Transcription regulation</keyword>
<comment type="caution">
    <text evidence="5">The sequence shown here is derived from an EMBL/GenBank/DDBJ whole genome shotgun (WGS) entry which is preliminary data.</text>
</comment>
<feature type="domain" description="NusG-like N-terminal" evidence="4">
    <location>
        <begin position="8"/>
        <end position="107"/>
    </location>
</feature>
<evidence type="ECO:0000256" key="3">
    <source>
        <dbReference type="ARBA" id="ARBA00023163"/>
    </source>
</evidence>
<dbReference type="SUPFAM" id="SSF82679">
    <property type="entry name" value="N-utilization substance G protein NusG, N-terminal domain"/>
    <property type="match status" value="1"/>
</dbReference>
<organism evidence="5 6">
    <name type="scientific">Candidatus Accumulibacter affinis</name>
    <dbReference type="NCBI Taxonomy" id="2954384"/>
    <lineage>
        <taxon>Bacteria</taxon>
        <taxon>Pseudomonadati</taxon>
        <taxon>Pseudomonadota</taxon>
        <taxon>Betaproteobacteria</taxon>
        <taxon>Candidatus Accumulibacter</taxon>
    </lineage>
</organism>
<evidence type="ECO:0000313" key="5">
    <source>
        <dbReference type="EMBL" id="MBK7953349.1"/>
    </source>
</evidence>
<evidence type="ECO:0000256" key="1">
    <source>
        <dbReference type="ARBA" id="ARBA00022814"/>
    </source>
</evidence>
<dbReference type="GO" id="GO:0006354">
    <property type="term" value="P:DNA-templated transcription elongation"/>
    <property type="evidence" value="ECO:0007669"/>
    <property type="project" value="InterPro"/>
</dbReference>
<dbReference type="Proteomes" id="UP000706151">
    <property type="component" value="Unassembled WGS sequence"/>
</dbReference>
<evidence type="ECO:0000313" key="6">
    <source>
        <dbReference type="Proteomes" id="UP000706151"/>
    </source>
</evidence>